<name>A0A343JAX8_9CLOT</name>
<dbReference type="InterPro" id="IPR038503">
    <property type="entry name" value="SpoIIIAH_sf"/>
</dbReference>
<accession>A0A343JAX8</accession>
<dbReference type="AlphaFoldDB" id="A0A343JAX8"/>
<dbReference type="Proteomes" id="UP000264883">
    <property type="component" value="Chromosome"/>
</dbReference>
<evidence type="ECO:0000313" key="1">
    <source>
        <dbReference type="EMBL" id="ASW42686.1"/>
    </source>
</evidence>
<organism evidence="1 2">
    <name type="scientific">Clostridium isatidis</name>
    <dbReference type="NCBI Taxonomy" id="182773"/>
    <lineage>
        <taxon>Bacteria</taxon>
        <taxon>Bacillati</taxon>
        <taxon>Bacillota</taxon>
        <taxon>Clostridia</taxon>
        <taxon>Eubacteriales</taxon>
        <taxon>Clostridiaceae</taxon>
        <taxon>Clostridium</taxon>
    </lineage>
</organism>
<evidence type="ECO:0000313" key="2">
    <source>
        <dbReference type="Proteomes" id="UP000264883"/>
    </source>
</evidence>
<sequence length="174" mass="19243">MTKKQFGIIFTLMALIAFVGVLAAKLNASGLNDPTDLGQVISQANFEDEKDDKKDDKETLGTQDYFYSLRSEKEQLNSATIQSLNEVINNENTAQEEKDLANNELIEKTMLINQEGQIEISVKNRGFEDALCSIEGNKVRIVVRADELTEADTVAIQEIAENVSGISDVIIEAK</sequence>
<dbReference type="OrthoDB" id="1707181at2"/>
<dbReference type="KEGG" id="cia:BEN51_04085"/>
<dbReference type="InterPro" id="IPR024232">
    <property type="entry name" value="SpoIIIAH"/>
</dbReference>
<reference evidence="1 2" key="1">
    <citation type="submission" date="2016-08" db="EMBL/GenBank/DDBJ databases">
        <title>Complete Genome Sequence Of The Indigo Reducing Clostridium isatidis DSM15098.</title>
        <authorList>
            <person name="Little G.T."/>
            <person name="Minton N.P."/>
        </authorList>
    </citation>
    <scope>NUCLEOTIDE SEQUENCE [LARGE SCALE GENOMIC DNA]</scope>
    <source>
        <strain evidence="1 2">DSM 15098</strain>
    </source>
</reference>
<protein>
    <submittedName>
        <fullName evidence="1">Stage III sporulation protein AH</fullName>
    </submittedName>
</protein>
<dbReference type="EMBL" id="CP016786">
    <property type="protein sequence ID" value="ASW42686.1"/>
    <property type="molecule type" value="Genomic_DNA"/>
</dbReference>
<gene>
    <name evidence="1" type="ORF">BEN51_04085</name>
</gene>
<keyword evidence="2" id="KW-1185">Reference proteome</keyword>
<proteinExistence type="predicted"/>
<dbReference type="RefSeq" id="WP_119864820.1">
    <property type="nucleotide sequence ID" value="NZ_CP016786.1"/>
</dbReference>
<dbReference type="Pfam" id="PF12685">
    <property type="entry name" value="SpoIIIAH"/>
    <property type="match status" value="1"/>
</dbReference>
<dbReference type="Gene3D" id="1.10.287.4300">
    <property type="entry name" value="Stage III sporulation protein AH-like"/>
    <property type="match status" value="1"/>
</dbReference>